<comment type="caution">
    <text evidence="1">The sequence shown here is derived from an EMBL/GenBank/DDBJ whole genome shotgun (WGS) entry which is preliminary data.</text>
</comment>
<reference evidence="1 2" key="1">
    <citation type="submission" date="2019-04" db="EMBL/GenBank/DDBJ databases">
        <title>Genome sequencing of Clostridium botulinum Groups I-IV and Clostridium butyricum.</title>
        <authorList>
            <person name="Brunt J."/>
            <person name="Van Vliet A.H.M."/>
            <person name="Stringer S.C."/>
            <person name="Carter A.T."/>
            <person name="Peck M.W."/>
        </authorList>
    </citation>
    <scope>NUCLEOTIDE SEQUENCE [LARGE SCALE GENOMIC DNA]</scope>
    <source>
        <strain evidence="1 2">Colworth BL30</strain>
    </source>
</reference>
<dbReference type="RefSeq" id="WP_012300949.1">
    <property type="nucleotide sequence ID" value="NZ_JACBDN010000005.1"/>
</dbReference>
<dbReference type="Proteomes" id="UP000480039">
    <property type="component" value="Unassembled WGS sequence"/>
</dbReference>
<protein>
    <submittedName>
        <fullName evidence="1">Uncharacterized protein</fullName>
    </submittedName>
</protein>
<evidence type="ECO:0000313" key="2">
    <source>
        <dbReference type="Proteomes" id="UP000480039"/>
    </source>
</evidence>
<organism evidence="1 2">
    <name type="scientific">Clostridium botulinum</name>
    <dbReference type="NCBI Taxonomy" id="1491"/>
    <lineage>
        <taxon>Bacteria</taxon>
        <taxon>Bacillati</taxon>
        <taxon>Bacillota</taxon>
        <taxon>Clostridia</taxon>
        <taxon>Eubacteriales</taxon>
        <taxon>Clostridiaceae</taxon>
        <taxon>Clostridium</taxon>
    </lineage>
</organism>
<name>A0A846JHI5_CLOBO</name>
<gene>
    <name evidence="1" type="ORF">FC871_13160</name>
</gene>
<accession>A0A846JHI5</accession>
<dbReference type="EMBL" id="SWQE01000007">
    <property type="protein sequence ID" value="NFJ09405.1"/>
    <property type="molecule type" value="Genomic_DNA"/>
</dbReference>
<proteinExistence type="predicted"/>
<evidence type="ECO:0000313" key="1">
    <source>
        <dbReference type="EMBL" id="NFJ09405.1"/>
    </source>
</evidence>
<dbReference type="AlphaFoldDB" id="A0A846JHI5"/>
<sequence length="144" mass="17212">MIFYRLQSDDYEITSEHISFNCNFDTLEEAIREDIMESKVILEELLKSQELKKIWGDYKNSNRVYGWVEPGTCCYRSPEDLYNFFGSYFLEIEDNMNDYILIFEGEFIDYGSEGEDCAKFIKEVERISVLEFEKRFNLKNKFSA</sequence>